<reference evidence="3" key="3">
    <citation type="submission" date="2015-04" db="UniProtKB">
        <authorList>
            <consortium name="EnsemblPlants"/>
        </authorList>
    </citation>
    <scope>IDENTIFICATION</scope>
</reference>
<dbReference type="PANTHER" id="PTHR33681">
    <property type="entry name" value="BINDING PROTEIN, PUTATIVE, EXPRESSED-RELATED"/>
    <property type="match status" value="1"/>
</dbReference>
<dbReference type="InterPro" id="IPR014895">
    <property type="entry name" value="Alginate_lyase_2"/>
</dbReference>
<dbReference type="HOGENOM" id="CLU_078650_0_0_1"/>
<evidence type="ECO:0000313" key="4">
    <source>
        <dbReference type="Proteomes" id="UP000032180"/>
    </source>
</evidence>
<dbReference type="Gene3D" id="2.60.120.200">
    <property type="match status" value="1"/>
</dbReference>
<accession>A0A0D9XX72</accession>
<feature type="chain" id="PRO_5002350922" description="Alginate lyase 2 domain-containing protein" evidence="1">
    <location>
        <begin position="25"/>
        <end position="211"/>
    </location>
</feature>
<evidence type="ECO:0000259" key="2">
    <source>
        <dbReference type="Pfam" id="PF08787"/>
    </source>
</evidence>
<dbReference type="Proteomes" id="UP000032180">
    <property type="component" value="Chromosome 12"/>
</dbReference>
<dbReference type="PANTHER" id="PTHR33681:SF16">
    <property type="entry name" value="OS12G0165400 PROTEIN"/>
    <property type="match status" value="1"/>
</dbReference>
<dbReference type="EnsemblPlants" id="LPERR12G03700.1">
    <property type="protein sequence ID" value="LPERR12G03700.1"/>
    <property type="gene ID" value="LPERR12G03700"/>
</dbReference>
<dbReference type="AlphaFoldDB" id="A0A0D9XX72"/>
<sequence length="211" mass="24281">MAKCCFFPWLLPLLLFLGLLPCDAVDPTAGFVAVELTEDMFKLHKPYDLPPEQRYEFRDGVRRMWVLCSDHPFSPGSPTKPRSEILLNKTYPSGVWQFEGYGYVPSGTTGVSIMQVFGASGRNTTLMLHVYSGRLMYYRDEARVVDDDIYDRWFRLNVVHDVDAGRLAVFVDGEQRLAFDGHGGYKHYFKFGVYVQTDPSHYMEYSLKCDQ</sequence>
<proteinExistence type="predicted"/>
<keyword evidence="4" id="KW-1185">Reference proteome</keyword>
<dbReference type="Pfam" id="PF08787">
    <property type="entry name" value="Alginate_lyase2"/>
    <property type="match status" value="1"/>
</dbReference>
<reference evidence="3 4" key="1">
    <citation type="submission" date="2012-08" db="EMBL/GenBank/DDBJ databases">
        <title>Oryza genome evolution.</title>
        <authorList>
            <person name="Wing R.A."/>
        </authorList>
    </citation>
    <scope>NUCLEOTIDE SEQUENCE</scope>
</reference>
<dbReference type="Gramene" id="LPERR12G03700.1">
    <property type="protein sequence ID" value="LPERR12G03700.1"/>
    <property type="gene ID" value="LPERR12G03700"/>
</dbReference>
<feature type="signal peptide" evidence="1">
    <location>
        <begin position="1"/>
        <end position="24"/>
    </location>
</feature>
<feature type="domain" description="Alginate lyase 2" evidence="2">
    <location>
        <begin position="39"/>
        <end position="206"/>
    </location>
</feature>
<keyword evidence="1" id="KW-0732">Signal</keyword>
<organism evidence="3 4">
    <name type="scientific">Leersia perrieri</name>
    <dbReference type="NCBI Taxonomy" id="77586"/>
    <lineage>
        <taxon>Eukaryota</taxon>
        <taxon>Viridiplantae</taxon>
        <taxon>Streptophyta</taxon>
        <taxon>Embryophyta</taxon>
        <taxon>Tracheophyta</taxon>
        <taxon>Spermatophyta</taxon>
        <taxon>Magnoliopsida</taxon>
        <taxon>Liliopsida</taxon>
        <taxon>Poales</taxon>
        <taxon>Poaceae</taxon>
        <taxon>BOP clade</taxon>
        <taxon>Oryzoideae</taxon>
        <taxon>Oryzeae</taxon>
        <taxon>Oryzinae</taxon>
        <taxon>Leersia</taxon>
    </lineage>
</organism>
<name>A0A0D9XX72_9ORYZ</name>
<evidence type="ECO:0000313" key="3">
    <source>
        <dbReference type="EnsemblPlants" id="LPERR12G03700.1"/>
    </source>
</evidence>
<dbReference type="eggNOG" id="ENOG502SMW0">
    <property type="taxonomic scope" value="Eukaryota"/>
</dbReference>
<dbReference type="SUPFAM" id="SSF49899">
    <property type="entry name" value="Concanavalin A-like lectins/glucanases"/>
    <property type="match status" value="1"/>
</dbReference>
<protein>
    <recommendedName>
        <fullName evidence="2">Alginate lyase 2 domain-containing protein</fullName>
    </recommendedName>
</protein>
<evidence type="ECO:0000256" key="1">
    <source>
        <dbReference type="SAM" id="SignalP"/>
    </source>
</evidence>
<dbReference type="InterPro" id="IPR013320">
    <property type="entry name" value="ConA-like_dom_sf"/>
</dbReference>
<reference evidence="4" key="2">
    <citation type="submission" date="2013-12" db="EMBL/GenBank/DDBJ databases">
        <authorList>
            <person name="Yu Y."/>
            <person name="Lee S."/>
            <person name="de Baynast K."/>
            <person name="Wissotski M."/>
            <person name="Liu L."/>
            <person name="Talag J."/>
            <person name="Goicoechea J."/>
            <person name="Angelova A."/>
            <person name="Jetty R."/>
            <person name="Kudrna D."/>
            <person name="Golser W."/>
            <person name="Rivera L."/>
            <person name="Zhang J."/>
            <person name="Wing R."/>
        </authorList>
    </citation>
    <scope>NUCLEOTIDE SEQUENCE</scope>
</reference>